<evidence type="ECO:0000256" key="6">
    <source>
        <dbReference type="SAM" id="Phobius"/>
    </source>
</evidence>
<dbReference type="PANTHER" id="PTHR28165">
    <property type="entry name" value="NON-CLASSICAL EXPORT PROTEIN 2-RELATED"/>
    <property type="match status" value="1"/>
</dbReference>
<evidence type="ECO:0000256" key="4">
    <source>
        <dbReference type="ARBA" id="ARBA00023136"/>
    </source>
</evidence>
<keyword evidence="9" id="KW-1185">Reference proteome</keyword>
<keyword evidence="3 6" id="KW-1133">Transmembrane helix</keyword>
<feature type="transmembrane region" description="Helical" evidence="6">
    <location>
        <begin position="108"/>
        <end position="131"/>
    </location>
</feature>
<dbReference type="Pfam" id="PF01284">
    <property type="entry name" value="MARVEL"/>
    <property type="match status" value="1"/>
</dbReference>
<name>A0AAJ0GCW3_9PEZI</name>
<feature type="transmembrane region" description="Helical" evidence="6">
    <location>
        <begin position="20"/>
        <end position="40"/>
    </location>
</feature>
<evidence type="ECO:0000256" key="5">
    <source>
        <dbReference type="SAM" id="MobiDB-lite"/>
    </source>
</evidence>
<proteinExistence type="predicted"/>
<sequence>MALTGHMISDAFKDSSIVNFAMVCAVFAMLALVYLIAAAFMDSIAFGGIVPLAIDSFLTLFWFAGAVALAVKLGVHSCSNQDYLHSNNVIDRARNRNQRCHEAQATDAFLFFGFFAFAVSAVLSGLSSMGGGGPRASNIRRGPAMSHV</sequence>
<evidence type="ECO:0000259" key="7">
    <source>
        <dbReference type="Pfam" id="PF01284"/>
    </source>
</evidence>
<protein>
    <recommendedName>
        <fullName evidence="7">MARVEL domain-containing protein</fullName>
    </recommendedName>
</protein>
<evidence type="ECO:0000313" key="8">
    <source>
        <dbReference type="EMBL" id="KAK3054767.1"/>
    </source>
</evidence>
<feature type="transmembrane region" description="Helical" evidence="6">
    <location>
        <begin position="52"/>
        <end position="71"/>
    </location>
</feature>
<dbReference type="GO" id="GO:0072659">
    <property type="term" value="P:protein localization to plasma membrane"/>
    <property type="evidence" value="ECO:0007669"/>
    <property type="project" value="TreeGrafter"/>
</dbReference>
<comment type="caution">
    <text evidence="8">The sequence shown here is derived from an EMBL/GenBank/DDBJ whole genome shotgun (WGS) entry which is preliminary data.</text>
</comment>
<evidence type="ECO:0000256" key="2">
    <source>
        <dbReference type="ARBA" id="ARBA00022692"/>
    </source>
</evidence>
<dbReference type="GO" id="GO:0005886">
    <property type="term" value="C:plasma membrane"/>
    <property type="evidence" value="ECO:0007669"/>
    <property type="project" value="TreeGrafter"/>
</dbReference>
<dbReference type="GO" id="GO:0070941">
    <property type="term" value="P:eisosome assembly"/>
    <property type="evidence" value="ECO:0007669"/>
    <property type="project" value="TreeGrafter"/>
</dbReference>
<keyword evidence="2 6" id="KW-0812">Transmembrane</keyword>
<dbReference type="Proteomes" id="UP001271007">
    <property type="component" value="Unassembled WGS sequence"/>
</dbReference>
<dbReference type="GO" id="GO:0032126">
    <property type="term" value="C:eisosome"/>
    <property type="evidence" value="ECO:0007669"/>
    <property type="project" value="TreeGrafter"/>
</dbReference>
<feature type="domain" description="MARVEL" evidence="7">
    <location>
        <begin position="1"/>
        <end position="123"/>
    </location>
</feature>
<evidence type="ECO:0000313" key="9">
    <source>
        <dbReference type="Proteomes" id="UP001271007"/>
    </source>
</evidence>
<dbReference type="InterPro" id="IPR052649">
    <property type="entry name" value="NCE102-like"/>
</dbReference>
<accession>A0AAJ0GCW3</accession>
<evidence type="ECO:0000256" key="1">
    <source>
        <dbReference type="ARBA" id="ARBA00004141"/>
    </source>
</evidence>
<dbReference type="PANTHER" id="PTHR28165:SF1">
    <property type="entry name" value="NON-CLASSICAL EXPORT PROTEIN 2-RELATED"/>
    <property type="match status" value="1"/>
</dbReference>
<dbReference type="EMBL" id="JAWDJX010000011">
    <property type="protein sequence ID" value="KAK3054767.1"/>
    <property type="molecule type" value="Genomic_DNA"/>
</dbReference>
<feature type="region of interest" description="Disordered" evidence="5">
    <location>
        <begin position="128"/>
        <end position="148"/>
    </location>
</feature>
<reference evidence="8" key="1">
    <citation type="submission" date="2023-04" db="EMBL/GenBank/DDBJ databases">
        <title>Black Yeasts Isolated from many extreme environments.</title>
        <authorList>
            <person name="Coleine C."/>
            <person name="Stajich J.E."/>
            <person name="Selbmann L."/>
        </authorList>
    </citation>
    <scope>NUCLEOTIDE SEQUENCE</scope>
    <source>
        <strain evidence="8">CCFEE 5312</strain>
    </source>
</reference>
<dbReference type="AlphaFoldDB" id="A0AAJ0GCW3"/>
<dbReference type="InterPro" id="IPR008253">
    <property type="entry name" value="Marvel"/>
</dbReference>
<evidence type="ECO:0000256" key="3">
    <source>
        <dbReference type="ARBA" id="ARBA00022989"/>
    </source>
</evidence>
<organism evidence="8 9">
    <name type="scientific">Extremus antarcticus</name>
    <dbReference type="NCBI Taxonomy" id="702011"/>
    <lineage>
        <taxon>Eukaryota</taxon>
        <taxon>Fungi</taxon>
        <taxon>Dikarya</taxon>
        <taxon>Ascomycota</taxon>
        <taxon>Pezizomycotina</taxon>
        <taxon>Dothideomycetes</taxon>
        <taxon>Dothideomycetidae</taxon>
        <taxon>Mycosphaerellales</taxon>
        <taxon>Extremaceae</taxon>
        <taxon>Extremus</taxon>
    </lineage>
</organism>
<comment type="subcellular location">
    <subcellularLocation>
        <location evidence="1">Membrane</location>
        <topology evidence="1">Multi-pass membrane protein</topology>
    </subcellularLocation>
</comment>
<keyword evidence="4 6" id="KW-0472">Membrane</keyword>
<gene>
    <name evidence="8" type="ORF">LTR09_004496</name>
</gene>